<gene>
    <name evidence="2" type="ORF">EVAR_57804_1</name>
</gene>
<comment type="caution">
    <text evidence="2">The sequence shown here is derived from an EMBL/GenBank/DDBJ whole genome shotgun (WGS) entry which is preliminary data.</text>
</comment>
<dbReference type="Proteomes" id="UP000299102">
    <property type="component" value="Unassembled WGS sequence"/>
</dbReference>
<keyword evidence="3" id="KW-1185">Reference proteome</keyword>
<reference evidence="2 3" key="1">
    <citation type="journal article" date="2019" name="Commun. Biol.">
        <title>The bagworm genome reveals a unique fibroin gene that provides high tensile strength.</title>
        <authorList>
            <person name="Kono N."/>
            <person name="Nakamura H."/>
            <person name="Ohtoshi R."/>
            <person name="Tomita M."/>
            <person name="Numata K."/>
            <person name="Arakawa K."/>
        </authorList>
    </citation>
    <scope>NUCLEOTIDE SEQUENCE [LARGE SCALE GENOMIC DNA]</scope>
</reference>
<evidence type="ECO:0000256" key="1">
    <source>
        <dbReference type="SAM" id="MobiDB-lite"/>
    </source>
</evidence>
<organism evidence="2 3">
    <name type="scientific">Eumeta variegata</name>
    <name type="common">Bagworm moth</name>
    <name type="synonym">Eumeta japonica</name>
    <dbReference type="NCBI Taxonomy" id="151549"/>
    <lineage>
        <taxon>Eukaryota</taxon>
        <taxon>Metazoa</taxon>
        <taxon>Ecdysozoa</taxon>
        <taxon>Arthropoda</taxon>
        <taxon>Hexapoda</taxon>
        <taxon>Insecta</taxon>
        <taxon>Pterygota</taxon>
        <taxon>Neoptera</taxon>
        <taxon>Endopterygota</taxon>
        <taxon>Lepidoptera</taxon>
        <taxon>Glossata</taxon>
        <taxon>Ditrysia</taxon>
        <taxon>Tineoidea</taxon>
        <taxon>Psychidae</taxon>
        <taxon>Oiketicinae</taxon>
        <taxon>Eumeta</taxon>
    </lineage>
</organism>
<dbReference type="EMBL" id="BGZK01001631">
    <property type="protein sequence ID" value="GBP83645.1"/>
    <property type="molecule type" value="Genomic_DNA"/>
</dbReference>
<name>A0A4C1ZAL7_EUMVA</name>
<protein>
    <submittedName>
        <fullName evidence="2">Uncharacterized protein</fullName>
    </submittedName>
</protein>
<sequence>MSNGRGSSSRPSELSLTGRKSTAEAVVAPRHSEREWWLSCSLRAGQILRVTRKQLDAAGSANSMIRPPARTKCPKSVHSEHVCPDTLVRDYVRRKLLRPLDAPPYEAAAL</sequence>
<evidence type="ECO:0000313" key="3">
    <source>
        <dbReference type="Proteomes" id="UP000299102"/>
    </source>
</evidence>
<accession>A0A4C1ZAL7</accession>
<proteinExistence type="predicted"/>
<evidence type="ECO:0000313" key="2">
    <source>
        <dbReference type="EMBL" id="GBP83645.1"/>
    </source>
</evidence>
<dbReference type="AlphaFoldDB" id="A0A4C1ZAL7"/>
<feature type="compositionally biased region" description="Polar residues" evidence="1">
    <location>
        <begin position="1"/>
        <end position="20"/>
    </location>
</feature>
<feature type="region of interest" description="Disordered" evidence="1">
    <location>
        <begin position="1"/>
        <end position="25"/>
    </location>
</feature>